<dbReference type="RefSeq" id="WP_322445831.1">
    <property type="nucleotide sequence ID" value="NZ_JAXOFX010000003.1"/>
</dbReference>
<dbReference type="Pfam" id="PF05742">
    <property type="entry name" value="TANGO2"/>
    <property type="match status" value="1"/>
</dbReference>
<dbReference type="PANTHER" id="PTHR17985:SF8">
    <property type="entry name" value="TRANSPORT AND GOLGI ORGANIZATION PROTEIN 2 HOMOLOG"/>
    <property type="match status" value="1"/>
</dbReference>
<dbReference type="PANTHER" id="PTHR17985">
    <property type="entry name" value="SER/THR-RICH PROTEIN T10 IN DGCR REGION"/>
    <property type="match status" value="1"/>
</dbReference>
<accession>A0ABU5IWN1</accession>
<sequence>MCLILFAYQIHPEFDLIVASNRDEFYDRPTAPAHFWENQQNILAGKDLLKQGTWLGVTKSGRFAALTNYRNPSEVVEGKRSRGELVADFLKGKQSAYSYVKEKTRSRDLYPGYNLVVSDGRDLYYYSNQESMFHKLTPGIYGLSNHLINTEWPKVTYGREKLGEIIKGEMDTDEPLFQLLKTSDPAPDELLPSTGVSLEWERILSPLFIESETYGTRCSTIVKFTNNEVIFSERIYTRLSMTNQNFCFTIDYAKKVSPPNLK</sequence>
<organism evidence="1 2">
    <name type="scientific">Robertmurraya mangrovi</name>
    <dbReference type="NCBI Taxonomy" id="3098077"/>
    <lineage>
        <taxon>Bacteria</taxon>
        <taxon>Bacillati</taxon>
        <taxon>Bacillota</taxon>
        <taxon>Bacilli</taxon>
        <taxon>Bacillales</taxon>
        <taxon>Bacillaceae</taxon>
        <taxon>Robertmurraya</taxon>
    </lineage>
</organism>
<dbReference type="Proteomes" id="UP001290455">
    <property type="component" value="Unassembled WGS sequence"/>
</dbReference>
<dbReference type="InterPro" id="IPR008551">
    <property type="entry name" value="TANGO2"/>
</dbReference>
<gene>
    <name evidence="1" type="ORF">SM124_07245</name>
</gene>
<keyword evidence="2" id="KW-1185">Reference proteome</keyword>
<dbReference type="EMBL" id="JAXOFX010000003">
    <property type="protein sequence ID" value="MDZ5471540.1"/>
    <property type="molecule type" value="Genomic_DNA"/>
</dbReference>
<reference evidence="1 2" key="1">
    <citation type="submission" date="2023-11" db="EMBL/GenBank/DDBJ databases">
        <title>Bacillus jintuensis, isolated from a mudflat on the Beibu Gulf coast.</title>
        <authorList>
            <person name="Li M."/>
        </authorList>
    </citation>
    <scope>NUCLEOTIDE SEQUENCE [LARGE SCALE GENOMIC DNA]</scope>
    <source>
        <strain evidence="1 2">31A1R</strain>
    </source>
</reference>
<evidence type="ECO:0000313" key="2">
    <source>
        <dbReference type="Proteomes" id="UP001290455"/>
    </source>
</evidence>
<proteinExistence type="predicted"/>
<protein>
    <submittedName>
        <fullName evidence="1">NRDE family protein</fullName>
    </submittedName>
</protein>
<comment type="caution">
    <text evidence="1">The sequence shown here is derived from an EMBL/GenBank/DDBJ whole genome shotgun (WGS) entry which is preliminary data.</text>
</comment>
<name>A0ABU5IWN1_9BACI</name>
<evidence type="ECO:0000313" key="1">
    <source>
        <dbReference type="EMBL" id="MDZ5471540.1"/>
    </source>
</evidence>